<evidence type="ECO:0000256" key="7">
    <source>
        <dbReference type="ARBA" id="ARBA00023098"/>
    </source>
</evidence>
<keyword evidence="6" id="KW-0520">NAD</keyword>
<evidence type="ECO:0000256" key="5">
    <source>
        <dbReference type="ARBA" id="ARBA00023002"/>
    </source>
</evidence>
<keyword evidence="3" id="KW-0479">Metal-binding</keyword>
<evidence type="ECO:0000256" key="4">
    <source>
        <dbReference type="ARBA" id="ARBA00022857"/>
    </source>
</evidence>
<sequence length="497" mass="52045">MPANAYAVEPIEALISDADPDGTLAPCGLRRLVIGPEALAAVTATVDELLGQSRQDATRPSVLLLVDRTLISRRGEDVKALVETRLAERFDVVRTVLDDGHAELHVVDSVMDEAARAAEGRAAVVAVGGGTISDIAKVAVQRAGEGAVPPVLVTVQTAASVDGFTDDVSVVLRDGVKRTVPSCWPDAVVADTGVIAEAPDSMNRAGFGEMTSMLVAPADWRLASLVGTDTTFKPNAVRLLGTVGEDLESWAPGVREGEAGAVASLARALALRGIVTGVAGTTAVLSGVEHLISHMLDQYHTENGLPMGLHGAQVGAGAVIAASAWEMLFDRLDGGAAPQLSEAALDRDEARRRVLAAFERVDPSLRVADECWKDYSAKLAAIEANRDRVQALVEGWAEHREELRGLLRPAASIARALRDAGSAATPADLDPSVDSGLARWAVENCALMRNRFTVVDLLTVLGWWTPADVDEVLGRAAGAARAASAAQAVPAAESRKD</sequence>
<comment type="caution">
    <text evidence="10">The sequence shown here is derived from an EMBL/GenBank/DDBJ whole genome shotgun (WGS) entry which is preliminary data.</text>
</comment>
<dbReference type="RefSeq" id="WP_345886097.1">
    <property type="nucleotide sequence ID" value="NZ_JBDFRB010000015.1"/>
</dbReference>
<protein>
    <submittedName>
        <fullName evidence="10">Iron-containing alcohol dehydrogenase</fullName>
    </submittedName>
</protein>
<evidence type="ECO:0000313" key="10">
    <source>
        <dbReference type="EMBL" id="MEN2745618.1"/>
    </source>
</evidence>
<keyword evidence="8" id="KW-0594">Phospholipid biosynthesis</keyword>
<dbReference type="Gene3D" id="3.40.50.1970">
    <property type="match status" value="1"/>
</dbReference>
<evidence type="ECO:0000256" key="8">
    <source>
        <dbReference type="ARBA" id="ARBA00023209"/>
    </source>
</evidence>
<dbReference type="Gene3D" id="1.20.1090.10">
    <property type="entry name" value="Dehydroquinate synthase-like - alpha domain"/>
    <property type="match status" value="1"/>
</dbReference>
<keyword evidence="11" id="KW-1185">Reference proteome</keyword>
<evidence type="ECO:0000256" key="3">
    <source>
        <dbReference type="ARBA" id="ARBA00022723"/>
    </source>
</evidence>
<dbReference type="InterPro" id="IPR032837">
    <property type="entry name" value="G1PDH"/>
</dbReference>
<dbReference type="InterPro" id="IPR016205">
    <property type="entry name" value="Glycerol_DH"/>
</dbReference>
<dbReference type="PANTHER" id="PTHR43616:SF5">
    <property type="entry name" value="GLYCEROL DEHYDROGENASE 1"/>
    <property type="match status" value="1"/>
</dbReference>
<keyword evidence="2" id="KW-0444">Lipid biosynthesis</keyword>
<keyword evidence="5" id="KW-0560">Oxidoreductase</keyword>
<keyword evidence="1" id="KW-0963">Cytoplasm</keyword>
<evidence type="ECO:0000256" key="1">
    <source>
        <dbReference type="ARBA" id="ARBA00022490"/>
    </source>
</evidence>
<organism evidence="10 11">
    <name type="scientific">Sinomonas halotolerans</name>
    <dbReference type="NCBI Taxonomy" id="1644133"/>
    <lineage>
        <taxon>Bacteria</taxon>
        <taxon>Bacillati</taxon>
        <taxon>Actinomycetota</taxon>
        <taxon>Actinomycetes</taxon>
        <taxon>Micrococcales</taxon>
        <taxon>Micrococcaceae</taxon>
        <taxon>Sinomonas</taxon>
    </lineage>
</organism>
<dbReference type="EMBL" id="JBDFRB010000015">
    <property type="protein sequence ID" value="MEN2745618.1"/>
    <property type="molecule type" value="Genomic_DNA"/>
</dbReference>
<gene>
    <name evidence="10" type="ORF">ABCQ75_13910</name>
</gene>
<dbReference type="SUPFAM" id="SSF56796">
    <property type="entry name" value="Dehydroquinate synthase-like"/>
    <property type="match status" value="1"/>
</dbReference>
<name>A0ABU9X686_9MICC</name>
<proteinExistence type="predicted"/>
<keyword evidence="9" id="KW-1208">Phospholipid metabolism</keyword>
<reference evidence="10 11" key="1">
    <citation type="submission" date="2024-05" db="EMBL/GenBank/DDBJ databases">
        <title>Sinomonas sp. nov., isolated from a waste landfill.</title>
        <authorList>
            <person name="Zhao Y."/>
        </authorList>
    </citation>
    <scope>NUCLEOTIDE SEQUENCE [LARGE SCALE GENOMIC DNA]</scope>
    <source>
        <strain evidence="10 11">CCTCC AB2014300</strain>
    </source>
</reference>
<evidence type="ECO:0000256" key="6">
    <source>
        <dbReference type="ARBA" id="ARBA00023027"/>
    </source>
</evidence>
<dbReference type="Proteomes" id="UP001422074">
    <property type="component" value="Unassembled WGS sequence"/>
</dbReference>
<dbReference type="PANTHER" id="PTHR43616">
    <property type="entry name" value="GLYCEROL DEHYDROGENASE"/>
    <property type="match status" value="1"/>
</dbReference>
<evidence type="ECO:0000256" key="2">
    <source>
        <dbReference type="ARBA" id="ARBA00022516"/>
    </source>
</evidence>
<keyword evidence="4" id="KW-0521">NADP</keyword>
<keyword evidence="7" id="KW-0443">Lipid metabolism</keyword>
<dbReference type="Pfam" id="PF13685">
    <property type="entry name" value="Fe-ADH_2"/>
    <property type="match status" value="1"/>
</dbReference>
<evidence type="ECO:0000256" key="9">
    <source>
        <dbReference type="ARBA" id="ARBA00023264"/>
    </source>
</evidence>
<evidence type="ECO:0000313" key="11">
    <source>
        <dbReference type="Proteomes" id="UP001422074"/>
    </source>
</evidence>
<accession>A0ABU9X686</accession>